<evidence type="ECO:0000313" key="1">
    <source>
        <dbReference type="EMBL" id="EDL94196.1"/>
    </source>
</evidence>
<dbReference type="AlphaFoldDB" id="A6JH72"/>
<gene>
    <name evidence="1" type="primary">Tmem10</name>
    <name evidence="1" type="ORF">rCG_57517</name>
</gene>
<accession>A6JH72</accession>
<dbReference type="EMBL" id="CH473986">
    <property type="protein sequence ID" value="EDL94196.1"/>
    <property type="molecule type" value="Genomic_DNA"/>
</dbReference>
<sequence>MNPLRETEAPCEISELYDNPKISEENPMGGPCGEGPHFLYSARLPSSPHLLGTG</sequence>
<organism evidence="1 2">
    <name type="scientific">Rattus norvegicus</name>
    <name type="common">Rat</name>
    <dbReference type="NCBI Taxonomy" id="10116"/>
    <lineage>
        <taxon>Eukaryota</taxon>
        <taxon>Metazoa</taxon>
        <taxon>Chordata</taxon>
        <taxon>Craniata</taxon>
        <taxon>Vertebrata</taxon>
        <taxon>Euteleostomi</taxon>
        <taxon>Mammalia</taxon>
        <taxon>Eutheria</taxon>
        <taxon>Euarchontoglires</taxon>
        <taxon>Glires</taxon>
        <taxon>Rodentia</taxon>
        <taxon>Myomorpha</taxon>
        <taxon>Muroidea</taxon>
        <taxon>Muridae</taxon>
        <taxon>Murinae</taxon>
        <taxon>Rattus</taxon>
    </lineage>
</organism>
<name>A6JH72_RAT</name>
<dbReference type="Proteomes" id="UP000234681">
    <property type="component" value="Chromosome 1"/>
</dbReference>
<keyword evidence="1" id="KW-0812">Transmembrane</keyword>
<keyword evidence="1" id="KW-0472">Membrane</keyword>
<proteinExistence type="predicted"/>
<evidence type="ECO:0000313" key="2">
    <source>
        <dbReference type="Proteomes" id="UP000234681"/>
    </source>
</evidence>
<protein>
    <submittedName>
        <fullName evidence="1">Transmembrane protein 10, isoform CRA_a</fullName>
    </submittedName>
</protein>
<reference evidence="2" key="1">
    <citation type="submission" date="2005-09" db="EMBL/GenBank/DDBJ databases">
        <authorList>
            <person name="Mural R.J."/>
            <person name="Li P.W."/>
            <person name="Adams M.D."/>
            <person name="Amanatides P.G."/>
            <person name="Baden-Tillson H."/>
            <person name="Barnstead M."/>
            <person name="Chin S.H."/>
            <person name="Dew I."/>
            <person name="Evans C.A."/>
            <person name="Ferriera S."/>
            <person name="Flanigan M."/>
            <person name="Fosler C."/>
            <person name="Glodek A."/>
            <person name="Gu Z."/>
            <person name="Holt R.A."/>
            <person name="Jennings D."/>
            <person name="Kraft C.L."/>
            <person name="Lu F."/>
            <person name="Nguyen T."/>
            <person name="Nusskern D.R."/>
            <person name="Pfannkoch C.M."/>
            <person name="Sitter C."/>
            <person name="Sutton G.G."/>
            <person name="Venter J.C."/>
            <person name="Wang Z."/>
            <person name="Woodage T."/>
            <person name="Zheng X.H."/>
            <person name="Zhong F."/>
        </authorList>
    </citation>
    <scope>NUCLEOTIDE SEQUENCE [LARGE SCALE GENOMIC DNA]</scope>
    <source>
        <strain>BN</strain>
        <strain evidence="2">Sprague-Dawley</strain>
    </source>
</reference>